<evidence type="ECO:0000313" key="3">
    <source>
        <dbReference type="Proteomes" id="UP001152561"/>
    </source>
</evidence>
<dbReference type="OrthoDB" id="1770at2759"/>
<dbReference type="Gene3D" id="3.40.50.300">
    <property type="entry name" value="P-loop containing nucleotide triphosphate hydrolases"/>
    <property type="match status" value="1"/>
</dbReference>
<comment type="caution">
    <text evidence="2">The sequence shown here is derived from an EMBL/GenBank/DDBJ whole genome shotgun (WGS) entry which is preliminary data.</text>
</comment>
<dbReference type="GO" id="GO:0005524">
    <property type="term" value="F:ATP binding"/>
    <property type="evidence" value="ECO:0007669"/>
    <property type="project" value="InterPro"/>
</dbReference>
<proteinExistence type="predicted"/>
<sequence length="132" mass="15011">MAISESSRLCASLKKEDVPVKRLIANQVLPPSASDCKFCSMKRKDQSRALDMIQNDQELSSLMLGTLSGNKEKEVDTALANQMFSVAFVNKLHSWTMSAYRLLMALALITEHKYMRYLCFLLRHKLILSCLH</sequence>
<name>A0A9Q1R7J2_9SOLA</name>
<dbReference type="PANTHER" id="PTHR10803:SF0">
    <property type="entry name" value="ATPASE GET3B"/>
    <property type="match status" value="1"/>
</dbReference>
<dbReference type="AlphaFoldDB" id="A0A9Q1R7J2"/>
<evidence type="ECO:0000259" key="1">
    <source>
        <dbReference type="Pfam" id="PF02374"/>
    </source>
</evidence>
<protein>
    <recommendedName>
        <fullName evidence="1">ArsA/GET3 Anion-transporting ATPase-like domain-containing protein</fullName>
    </recommendedName>
</protein>
<feature type="domain" description="ArsA/GET3 Anion-transporting ATPase-like" evidence="1">
    <location>
        <begin position="1"/>
        <end position="56"/>
    </location>
</feature>
<gene>
    <name evidence="2" type="ORF">K7X08_035702</name>
</gene>
<dbReference type="InterPro" id="IPR016300">
    <property type="entry name" value="ATPase_ArsA/GET3"/>
</dbReference>
<dbReference type="InterPro" id="IPR025723">
    <property type="entry name" value="ArsA/GET3_ATPase-like"/>
</dbReference>
<dbReference type="PANTHER" id="PTHR10803">
    <property type="entry name" value="ARSENICAL PUMP-DRIVING ATPASE ARSENITE-TRANSLOCATING ATPASE"/>
    <property type="match status" value="1"/>
</dbReference>
<dbReference type="GO" id="GO:0071816">
    <property type="term" value="P:tail-anchored membrane protein insertion into ER membrane"/>
    <property type="evidence" value="ECO:0007669"/>
    <property type="project" value="TreeGrafter"/>
</dbReference>
<keyword evidence="3" id="KW-1185">Reference proteome</keyword>
<evidence type="ECO:0000313" key="2">
    <source>
        <dbReference type="EMBL" id="KAJ8544172.1"/>
    </source>
</evidence>
<accession>A0A9Q1R7J2</accession>
<dbReference type="Pfam" id="PF02374">
    <property type="entry name" value="ArsA_ATPase"/>
    <property type="match status" value="1"/>
</dbReference>
<dbReference type="InterPro" id="IPR027417">
    <property type="entry name" value="P-loop_NTPase"/>
</dbReference>
<dbReference type="GO" id="GO:0016887">
    <property type="term" value="F:ATP hydrolysis activity"/>
    <property type="evidence" value="ECO:0007669"/>
    <property type="project" value="InterPro"/>
</dbReference>
<organism evidence="2 3">
    <name type="scientific">Anisodus acutangulus</name>
    <dbReference type="NCBI Taxonomy" id="402998"/>
    <lineage>
        <taxon>Eukaryota</taxon>
        <taxon>Viridiplantae</taxon>
        <taxon>Streptophyta</taxon>
        <taxon>Embryophyta</taxon>
        <taxon>Tracheophyta</taxon>
        <taxon>Spermatophyta</taxon>
        <taxon>Magnoliopsida</taxon>
        <taxon>eudicotyledons</taxon>
        <taxon>Gunneridae</taxon>
        <taxon>Pentapetalae</taxon>
        <taxon>asterids</taxon>
        <taxon>lamiids</taxon>
        <taxon>Solanales</taxon>
        <taxon>Solanaceae</taxon>
        <taxon>Solanoideae</taxon>
        <taxon>Hyoscyameae</taxon>
        <taxon>Anisodus</taxon>
    </lineage>
</organism>
<dbReference type="GO" id="GO:0043529">
    <property type="term" value="C:GET complex"/>
    <property type="evidence" value="ECO:0007669"/>
    <property type="project" value="TreeGrafter"/>
</dbReference>
<dbReference type="EMBL" id="JAJAGQ010000014">
    <property type="protein sequence ID" value="KAJ8544172.1"/>
    <property type="molecule type" value="Genomic_DNA"/>
</dbReference>
<dbReference type="Proteomes" id="UP001152561">
    <property type="component" value="Unassembled WGS sequence"/>
</dbReference>
<reference evidence="3" key="1">
    <citation type="journal article" date="2023" name="Proc. Natl. Acad. Sci. U.S.A.">
        <title>Genomic and structural basis for evolution of tropane alkaloid biosynthesis.</title>
        <authorList>
            <person name="Wanga Y.-J."/>
            <person name="Taina T."/>
            <person name="Yua J.-Y."/>
            <person name="Lia J."/>
            <person name="Xua B."/>
            <person name="Chenc J."/>
            <person name="D'Auriad J.C."/>
            <person name="Huanga J.-P."/>
            <person name="Huanga S.-X."/>
        </authorList>
    </citation>
    <scope>NUCLEOTIDE SEQUENCE [LARGE SCALE GENOMIC DNA]</scope>
    <source>
        <strain evidence="3">cv. KIB-2019</strain>
    </source>
</reference>